<sequence length="741" mass="84893">MTLVDLLANYLYVLRYIVVVLMLMLLVFALDDVFIDLYYWMRHWGRYFRFYRNTKKFDEQELFHLKEQPIAIMVPAWQEVGVVGKMAEFAAAELDYENYQIFVGTYPNDPATQADVDAACARFPHVHKVVCARPGPTSKADCLNNIITSILDFERRTQVKFAGFVLHDAEDVVSAMELRLFNYLLPKKDLIQLPVYPFAKGPFAFTSGHYLDEFSESHGKDVVVRESMVGQVPSAGVGTCFSRRAIIKLSQEGDGLPFDVQSLTEDYDIGFRLKHWGMEEIFVRFPVTDNLLARYAEKSRSRSQSHGNVVCVREYFPETFHTAVRQKSRWIIGIVFQGFKTHRWVDDWKLNYFLWRDRKGVITYFVSFISTLIFAQLCLFWLYDQLIADGYHFLSIFVDDPLVQTLLGLNFFFFINRLFQRMVFVRRYYGIGQALLSVPRQLWGNVINFFANVRAWKQVLQHGDPRRVAWDKTSHEYPSISQNRATRSIGSILVAQGTLLQQELDFGLEQQQKGERLGQSLLRLGMLTPAQLGKAVAEQLELPYVDADPFAIDGGLIASFPDRLALKYMVLPVKQENGVLTLVRESQLSPVALSQIERQTGVKVQLCICAYGVVSLGIRYWYRQEIDLNPSAYIAHCLRQGLITESDLAVLRQSYLASQLSFGDALVQAALLEPAVVNQVLISFDHQSGLRLGDYLLQEGIVSAENLAEVVQLQQNRRKTIQQLVQELAPQQKTQRQEVVV</sequence>
<keyword evidence="12" id="KW-1185">Reference proteome</keyword>
<keyword evidence="6 8" id="KW-1133">Transmembrane helix</keyword>
<evidence type="ECO:0000256" key="8">
    <source>
        <dbReference type="SAM" id="Phobius"/>
    </source>
</evidence>
<evidence type="ECO:0000259" key="10">
    <source>
        <dbReference type="Pfam" id="PF13632"/>
    </source>
</evidence>
<protein>
    <submittedName>
        <fullName evidence="11">Adsorption protein B</fullName>
    </submittedName>
</protein>
<feature type="domain" description="Glycosyltransferase 2-like" evidence="10">
    <location>
        <begin position="164"/>
        <end position="382"/>
    </location>
</feature>
<dbReference type="InterPro" id="IPR007831">
    <property type="entry name" value="T2SS_GspE_N"/>
</dbReference>
<evidence type="ECO:0000256" key="3">
    <source>
        <dbReference type="ARBA" id="ARBA00022676"/>
    </source>
</evidence>
<dbReference type="PANTHER" id="PTHR43867:SF2">
    <property type="entry name" value="CELLULOSE SYNTHASE CATALYTIC SUBUNIT A [UDP-FORMING]"/>
    <property type="match status" value="1"/>
</dbReference>
<dbReference type="InterPro" id="IPR050321">
    <property type="entry name" value="Glycosyltr_2/OpgH_subfam"/>
</dbReference>
<dbReference type="SUPFAM" id="SSF160246">
    <property type="entry name" value="EspE N-terminal domain-like"/>
    <property type="match status" value="1"/>
</dbReference>
<dbReference type="InterPro" id="IPR037257">
    <property type="entry name" value="T2SS_E_N_sf"/>
</dbReference>
<gene>
    <name evidence="11" type="ORF">J2W69_000590</name>
</gene>
<comment type="caution">
    <text evidence="11">The sequence shown here is derived from an EMBL/GenBank/DDBJ whole genome shotgun (WGS) entry which is preliminary data.</text>
</comment>
<feature type="transmembrane region" description="Helical" evidence="8">
    <location>
        <begin position="361"/>
        <end position="382"/>
    </location>
</feature>
<dbReference type="Proteomes" id="UP001257909">
    <property type="component" value="Unassembled WGS sequence"/>
</dbReference>
<dbReference type="Pfam" id="PF13632">
    <property type="entry name" value="Glyco_trans_2_3"/>
    <property type="match status" value="1"/>
</dbReference>
<dbReference type="EMBL" id="JAVDWR010000001">
    <property type="protein sequence ID" value="MDR7119675.1"/>
    <property type="molecule type" value="Genomic_DNA"/>
</dbReference>
<evidence type="ECO:0000256" key="2">
    <source>
        <dbReference type="ARBA" id="ARBA00004881"/>
    </source>
</evidence>
<accession>A0ABU1VVC5</accession>
<keyword evidence="4" id="KW-0808">Transferase</keyword>
<evidence type="ECO:0000256" key="5">
    <source>
        <dbReference type="ARBA" id="ARBA00022692"/>
    </source>
</evidence>
<proteinExistence type="predicted"/>
<feature type="domain" description="Type II secretion system protein GspE N-terminal" evidence="9">
    <location>
        <begin position="540"/>
        <end position="625"/>
    </location>
</feature>
<evidence type="ECO:0000256" key="7">
    <source>
        <dbReference type="ARBA" id="ARBA00023136"/>
    </source>
</evidence>
<name>A0ABU1VVC5_9GAMM</name>
<dbReference type="RefSeq" id="WP_310274404.1">
    <property type="nucleotide sequence ID" value="NZ_JAVDWR010000001.1"/>
</dbReference>
<keyword evidence="7 8" id="KW-0472">Membrane</keyword>
<evidence type="ECO:0000313" key="11">
    <source>
        <dbReference type="EMBL" id="MDR7119675.1"/>
    </source>
</evidence>
<dbReference type="InterPro" id="IPR001173">
    <property type="entry name" value="Glyco_trans_2-like"/>
</dbReference>
<dbReference type="Gene3D" id="3.30.300.160">
    <property type="entry name" value="Type II secretion system, protein E, N-terminal domain"/>
    <property type="match status" value="1"/>
</dbReference>
<dbReference type="NCBIfam" id="NF012033">
    <property type="entry name" value="PRK15489.1"/>
    <property type="match status" value="1"/>
</dbReference>
<reference evidence="11 12" key="1">
    <citation type="submission" date="2023-07" db="EMBL/GenBank/DDBJ databases">
        <title>Sorghum-associated microbial communities from plants grown in Nebraska, USA.</title>
        <authorList>
            <person name="Schachtman D."/>
        </authorList>
    </citation>
    <scope>NUCLEOTIDE SEQUENCE [LARGE SCALE GENOMIC DNA]</scope>
    <source>
        <strain evidence="11 12">4138</strain>
    </source>
</reference>
<keyword evidence="5 8" id="KW-0812">Transmembrane</keyword>
<organism evidence="11 12">
    <name type="scientific">Rheinheimera soli</name>
    <dbReference type="NCBI Taxonomy" id="443616"/>
    <lineage>
        <taxon>Bacteria</taxon>
        <taxon>Pseudomonadati</taxon>
        <taxon>Pseudomonadota</taxon>
        <taxon>Gammaproteobacteria</taxon>
        <taxon>Chromatiales</taxon>
        <taxon>Chromatiaceae</taxon>
        <taxon>Rheinheimera</taxon>
    </lineage>
</organism>
<dbReference type="PANTHER" id="PTHR43867">
    <property type="entry name" value="CELLULOSE SYNTHASE CATALYTIC SUBUNIT A [UDP-FORMING]"/>
    <property type="match status" value="1"/>
</dbReference>
<evidence type="ECO:0000259" key="9">
    <source>
        <dbReference type="Pfam" id="PF05157"/>
    </source>
</evidence>
<evidence type="ECO:0000256" key="6">
    <source>
        <dbReference type="ARBA" id="ARBA00022989"/>
    </source>
</evidence>
<dbReference type="SUPFAM" id="SSF53448">
    <property type="entry name" value="Nucleotide-diphospho-sugar transferases"/>
    <property type="match status" value="1"/>
</dbReference>
<evidence type="ECO:0000256" key="1">
    <source>
        <dbReference type="ARBA" id="ARBA00004141"/>
    </source>
</evidence>
<evidence type="ECO:0000313" key="12">
    <source>
        <dbReference type="Proteomes" id="UP001257909"/>
    </source>
</evidence>
<dbReference type="InterPro" id="IPR029044">
    <property type="entry name" value="Nucleotide-diphossugar_trans"/>
</dbReference>
<dbReference type="NCBIfam" id="NF011305">
    <property type="entry name" value="PRK14716.1-3"/>
    <property type="match status" value="1"/>
</dbReference>
<feature type="transmembrane region" description="Helical" evidence="8">
    <location>
        <begin position="12"/>
        <end position="39"/>
    </location>
</feature>
<comment type="pathway">
    <text evidence="2">Glycan metabolism.</text>
</comment>
<evidence type="ECO:0000256" key="4">
    <source>
        <dbReference type="ARBA" id="ARBA00022679"/>
    </source>
</evidence>
<comment type="subcellular location">
    <subcellularLocation>
        <location evidence="1">Membrane</location>
        <topology evidence="1">Multi-pass membrane protein</topology>
    </subcellularLocation>
</comment>
<dbReference type="Pfam" id="PF05157">
    <property type="entry name" value="MshEN"/>
    <property type="match status" value="1"/>
</dbReference>
<keyword evidence="3" id="KW-0328">Glycosyltransferase</keyword>